<dbReference type="Proteomes" id="UP000184310">
    <property type="component" value="Unassembled WGS sequence"/>
</dbReference>
<organism evidence="2 3">
    <name type="scientific">Clostridium cavendishii DSM 21758</name>
    <dbReference type="NCBI Taxonomy" id="1121302"/>
    <lineage>
        <taxon>Bacteria</taxon>
        <taxon>Bacillati</taxon>
        <taxon>Bacillota</taxon>
        <taxon>Clostridia</taxon>
        <taxon>Eubacteriales</taxon>
        <taxon>Clostridiaceae</taxon>
        <taxon>Clostridium</taxon>
    </lineage>
</organism>
<dbReference type="STRING" id="1121302.SAMN02745163_04222"/>
<protein>
    <submittedName>
        <fullName evidence="2">Lysophospholipase L1</fullName>
    </submittedName>
</protein>
<reference evidence="2 3" key="1">
    <citation type="submission" date="2016-11" db="EMBL/GenBank/DDBJ databases">
        <authorList>
            <person name="Jaros S."/>
            <person name="Januszkiewicz K."/>
            <person name="Wedrychowicz H."/>
        </authorList>
    </citation>
    <scope>NUCLEOTIDE SEQUENCE [LARGE SCALE GENOMIC DNA]</scope>
    <source>
        <strain evidence="2 3">DSM 21758</strain>
    </source>
</reference>
<feature type="domain" description="SGNH hydrolase-type esterase" evidence="1">
    <location>
        <begin position="5"/>
        <end position="169"/>
    </location>
</feature>
<dbReference type="InterPro" id="IPR036514">
    <property type="entry name" value="SGNH_hydro_sf"/>
</dbReference>
<dbReference type="Pfam" id="PF13472">
    <property type="entry name" value="Lipase_GDSL_2"/>
    <property type="match status" value="1"/>
</dbReference>
<dbReference type="EMBL" id="FQZB01000022">
    <property type="protein sequence ID" value="SHK65837.1"/>
    <property type="molecule type" value="Genomic_DNA"/>
</dbReference>
<dbReference type="InterPro" id="IPR051532">
    <property type="entry name" value="Ester_Hydrolysis_Enzymes"/>
</dbReference>
<dbReference type="OrthoDB" id="9777593at2"/>
<dbReference type="PANTHER" id="PTHR30383">
    <property type="entry name" value="THIOESTERASE 1/PROTEASE 1/LYSOPHOSPHOLIPASE L1"/>
    <property type="match status" value="1"/>
</dbReference>
<name>A0A1M6U9H7_9CLOT</name>
<dbReference type="InterPro" id="IPR013830">
    <property type="entry name" value="SGNH_hydro"/>
</dbReference>
<dbReference type="SUPFAM" id="SSF52266">
    <property type="entry name" value="SGNH hydrolase"/>
    <property type="match status" value="1"/>
</dbReference>
<keyword evidence="3" id="KW-1185">Reference proteome</keyword>
<sequence length="187" mass="21212">MKITCIGDSLTFGYGVKPKENFVNLLKKNLSVEILNKGQNGDSSAGMLNRFNRDVLNTNCNICIILAGTNDIFSNRKLEDIVDNTLFMVSECIMNNIIPIVISPPKTKKSLAELYWSNTIDYNKTNLQLSNLSSLLNKNSKKMNFIFIDIFDLIPNLDEYYTDGVHLSKLSYILISDEIEKRIAFLL</sequence>
<dbReference type="Gene3D" id="3.40.50.1110">
    <property type="entry name" value="SGNH hydrolase"/>
    <property type="match status" value="1"/>
</dbReference>
<evidence type="ECO:0000259" key="1">
    <source>
        <dbReference type="Pfam" id="PF13472"/>
    </source>
</evidence>
<proteinExistence type="predicted"/>
<evidence type="ECO:0000313" key="3">
    <source>
        <dbReference type="Proteomes" id="UP000184310"/>
    </source>
</evidence>
<dbReference type="RefSeq" id="WP_072993044.1">
    <property type="nucleotide sequence ID" value="NZ_FQZB01000022.1"/>
</dbReference>
<accession>A0A1M6U9H7</accession>
<gene>
    <name evidence="2" type="ORF">SAMN02745163_04222</name>
</gene>
<dbReference type="AlphaFoldDB" id="A0A1M6U9H7"/>
<dbReference type="GO" id="GO:0004622">
    <property type="term" value="F:phosphatidylcholine lysophospholipase activity"/>
    <property type="evidence" value="ECO:0007669"/>
    <property type="project" value="TreeGrafter"/>
</dbReference>
<evidence type="ECO:0000313" key="2">
    <source>
        <dbReference type="EMBL" id="SHK65837.1"/>
    </source>
</evidence>
<dbReference type="PANTHER" id="PTHR30383:SF5">
    <property type="entry name" value="SGNH HYDROLASE-TYPE ESTERASE DOMAIN-CONTAINING PROTEIN"/>
    <property type="match status" value="1"/>
</dbReference>